<dbReference type="GeneID" id="13697858"/>
<proteinExistence type="predicted"/>
<dbReference type="PATRIC" id="fig|1229909.8.peg.908"/>
<dbReference type="Proteomes" id="UP000006100">
    <property type="component" value="Chromosome"/>
</dbReference>
<reference evidence="1 2" key="1">
    <citation type="journal article" date="2012" name="J. Bacteriol.">
        <title>Draft Genome Sequence of an Ammonia-Oxidizing Archaeon, "Candidatus Nitrosopumilus sediminis" AR2, from Svalbard in the Arctic Circle.</title>
        <authorList>
            <person name="Park S.J."/>
            <person name="Kim J.G."/>
            <person name="Jung M.Y."/>
            <person name="Kim S.J."/>
            <person name="Cha I.T."/>
            <person name="Ghai R."/>
            <person name="Martin-Cuadrado A.B."/>
            <person name="Rodriguez-Valera F."/>
            <person name="Rhee S.K."/>
        </authorList>
    </citation>
    <scope>NUCLEOTIDE SEQUENCE [LARGE SCALE GENOMIC DNA]</scope>
    <source>
        <strain evidence="1 2">AR2</strain>
    </source>
</reference>
<protein>
    <submittedName>
        <fullName evidence="1">Uncharacterized protein</fullName>
    </submittedName>
</protein>
<gene>
    <name evidence="1" type="ORF">NSED_04200</name>
</gene>
<dbReference type="AlphaFoldDB" id="K0BE74"/>
<dbReference type="STRING" id="1229909.NSED_04200"/>
<dbReference type="eggNOG" id="arCOG11446">
    <property type="taxonomic scope" value="Archaea"/>
</dbReference>
<organism evidence="1 2">
    <name type="scientific">Candidatus Nitrosopumilus sediminis</name>
    <dbReference type="NCBI Taxonomy" id="1229909"/>
    <lineage>
        <taxon>Archaea</taxon>
        <taxon>Nitrososphaerota</taxon>
        <taxon>Nitrososphaeria</taxon>
        <taxon>Nitrosopumilales</taxon>
        <taxon>Nitrosopumilaceae</taxon>
        <taxon>Nitrosopumilus</taxon>
    </lineage>
</organism>
<accession>K0BE74</accession>
<evidence type="ECO:0000313" key="2">
    <source>
        <dbReference type="Proteomes" id="UP000006100"/>
    </source>
</evidence>
<dbReference type="KEGG" id="nir:NSED_04200"/>
<name>K0BE74_9ARCH</name>
<dbReference type="OrthoDB" id="4745at2157"/>
<dbReference type="HOGENOM" id="CLU_2055960_0_0_2"/>
<keyword evidence="2" id="KW-1185">Reference proteome</keyword>
<sequence>MNSYKYLGDSKMFEYDKYYRECQQQNKPFIKAKINPLHKNYFVQIDLMTCNYELSNSEQTSIKKLVKNEIDYVNSNSNYDFQGFSIDEELAWFDGISSEHLDEFCNALYDLAQKKIIVKTVLNFSRFYQ</sequence>
<dbReference type="RefSeq" id="WP_014965018.1">
    <property type="nucleotide sequence ID" value="NC_018656.1"/>
</dbReference>
<dbReference type="EMBL" id="CP003843">
    <property type="protein sequence ID" value="AFS82646.1"/>
    <property type="molecule type" value="Genomic_DNA"/>
</dbReference>
<evidence type="ECO:0000313" key="1">
    <source>
        <dbReference type="EMBL" id="AFS82646.1"/>
    </source>
</evidence>